<dbReference type="InterPro" id="IPR004360">
    <property type="entry name" value="Glyas_Fos-R_dOase_dom"/>
</dbReference>
<dbReference type="InterPro" id="IPR037523">
    <property type="entry name" value="VOC_core"/>
</dbReference>
<dbReference type="Gene3D" id="3.10.180.10">
    <property type="entry name" value="2,3-Dihydroxybiphenyl 1,2-Dioxygenase, domain 1"/>
    <property type="match status" value="1"/>
</dbReference>
<gene>
    <name evidence="2" type="ORF">J121_842</name>
</gene>
<reference evidence="2" key="1">
    <citation type="submission" date="2015-02" db="EMBL/GenBank/DDBJ databases">
        <authorList>
            <person name="Chooi Y.-H."/>
        </authorList>
    </citation>
    <scope>NUCLEOTIDE SEQUENCE [LARGE SCALE GENOMIC DNA]</scope>
    <source>
        <strain evidence="2">LAMA 915</strain>
    </source>
</reference>
<dbReference type="PANTHER" id="PTHR39175:SF1">
    <property type="entry name" value="FAMILY PROTEIN, PUTATIVE (AFU_ORTHOLOGUE AFUA_3G15060)-RELATED"/>
    <property type="match status" value="1"/>
</dbReference>
<dbReference type="AlphaFoldDB" id="A0A0L1KCP0"/>
<proteinExistence type="predicted"/>
<name>A0A0L1KCP0_9SPHN</name>
<sequence>MSAPLGIDHVQLAMPEGGEDRARAFYTDLLGLRELAKPSNLSPAGCWFECGALQLHVGVDPDFRPARKAHPALLAGDLAEFRARLAQAGAIVREDKPIAGYHRCFTEDPFGNRIELMQKL</sequence>
<dbReference type="EMBL" id="JYNE01000026">
    <property type="protein sequence ID" value="KNH01703.1"/>
    <property type="molecule type" value="Genomic_DNA"/>
</dbReference>
<evidence type="ECO:0000313" key="2">
    <source>
        <dbReference type="EMBL" id="KNH01703.1"/>
    </source>
</evidence>
<dbReference type="InterPro" id="IPR029068">
    <property type="entry name" value="Glyas_Bleomycin-R_OHBP_Dase"/>
</dbReference>
<dbReference type="STRING" id="1306953.J121_842"/>
<dbReference type="Proteomes" id="UP000037446">
    <property type="component" value="Unassembled WGS sequence"/>
</dbReference>
<accession>A0A0L1KCP0</accession>
<evidence type="ECO:0000313" key="3">
    <source>
        <dbReference type="Proteomes" id="UP000037446"/>
    </source>
</evidence>
<dbReference type="Pfam" id="PF00903">
    <property type="entry name" value="Glyoxalase"/>
    <property type="match status" value="1"/>
</dbReference>
<comment type="caution">
    <text evidence="2">The sequence shown here is derived from an EMBL/GenBank/DDBJ whole genome shotgun (WGS) entry which is preliminary data.</text>
</comment>
<dbReference type="PROSITE" id="PS51819">
    <property type="entry name" value="VOC"/>
    <property type="match status" value="1"/>
</dbReference>
<dbReference type="PATRIC" id="fig|1306953.7.peg.852"/>
<dbReference type="PANTHER" id="PTHR39175">
    <property type="entry name" value="FAMILY PROTEIN, PUTATIVE (AFU_ORTHOLOGUE AFUA_3G15060)-RELATED"/>
    <property type="match status" value="1"/>
</dbReference>
<evidence type="ECO:0000259" key="1">
    <source>
        <dbReference type="PROSITE" id="PS51819"/>
    </source>
</evidence>
<protein>
    <recommendedName>
        <fullName evidence="1">VOC domain-containing protein</fullName>
    </recommendedName>
</protein>
<organism evidence="2 3">
    <name type="scientific">Qipengyuania citrea LAMA 915</name>
    <dbReference type="NCBI Taxonomy" id="1306953"/>
    <lineage>
        <taxon>Bacteria</taxon>
        <taxon>Pseudomonadati</taxon>
        <taxon>Pseudomonadota</taxon>
        <taxon>Alphaproteobacteria</taxon>
        <taxon>Sphingomonadales</taxon>
        <taxon>Erythrobacteraceae</taxon>
        <taxon>Qipengyuania</taxon>
    </lineage>
</organism>
<feature type="domain" description="VOC" evidence="1">
    <location>
        <begin position="6"/>
        <end position="119"/>
    </location>
</feature>
<dbReference type="SUPFAM" id="SSF54593">
    <property type="entry name" value="Glyoxalase/Bleomycin resistance protein/Dihydroxybiphenyl dioxygenase"/>
    <property type="match status" value="1"/>
</dbReference>
<dbReference type="RefSeq" id="WP_228135288.1">
    <property type="nucleotide sequence ID" value="NZ_JYNE01000026.1"/>
</dbReference>